<dbReference type="AlphaFoldDB" id="A0AAU7CKJ7"/>
<dbReference type="EMBL" id="CP155447">
    <property type="protein sequence ID" value="XBH06037.1"/>
    <property type="molecule type" value="Genomic_DNA"/>
</dbReference>
<dbReference type="GO" id="GO:0006313">
    <property type="term" value="P:DNA transposition"/>
    <property type="evidence" value="ECO:0007669"/>
    <property type="project" value="InterPro"/>
</dbReference>
<name>A0AAU7CKJ7_9BACT</name>
<dbReference type="GO" id="GO:0003677">
    <property type="term" value="F:DNA binding"/>
    <property type="evidence" value="ECO:0007669"/>
    <property type="project" value="InterPro"/>
</dbReference>
<gene>
    <name evidence="1" type="ORF">V5E97_08380</name>
</gene>
<proteinExistence type="predicted"/>
<dbReference type="GO" id="GO:0004803">
    <property type="term" value="F:transposase activity"/>
    <property type="evidence" value="ECO:0007669"/>
    <property type="project" value="InterPro"/>
</dbReference>
<dbReference type="Gene3D" id="3.30.70.1290">
    <property type="entry name" value="Transposase IS200-like"/>
    <property type="match status" value="1"/>
</dbReference>
<accession>A0AAU7CKJ7</accession>
<dbReference type="InterPro" id="IPR036515">
    <property type="entry name" value="Transposase_17_sf"/>
</dbReference>
<evidence type="ECO:0008006" key="2">
    <source>
        <dbReference type="Google" id="ProtNLM"/>
    </source>
</evidence>
<sequence>MAILDEEALLATCAYIDLNPVAAGLVAVPEAGEHTSIKQRVEHVAELGRVDTLPAAESGSVAAQAVSSGLEESLWLCPIEDRRGVDTTREGMMEGFTLGSDLLLVDYTGRLFREGEASISGELAGVFARLGSDGESWSARLLKLGRGHLLGRFFASSRQRLREVAGHLGLHHIANLGGCPART</sequence>
<organism evidence="1">
    <name type="scientific">Singulisphaera sp. Ch08</name>
    <dbReference type="NCBI Taxonomy" id="3120278"/>
    <lineage>
        <taxon>Bacteria</taxon>
        <taxon>Pseudomonadati</taxon>
        <taxon>Planctomycetota</taxon>
        <taxon>Planctomycetia</taxon>
        <taxon>Isosphaerales</taxon>
        <taxon>Isosphaeraceae</taxon>
        <taxon>Singulisphaera</taxon>
    </lineage>
</organism>
<protein>
    <recommendedName>
        <fullName evidence="2">Transposase</fullName>
    </recommendedName>
</protein>
<reference evidence="1" key="1">
    <citation type="submission" date="2024-05" db="EMBL/GenBank/DDBJ databases">
        <title>Planctomycetes of the genus Singulisphaera possess chitinolytic capabilities.</title>
        <authorList>
            <person name="Ivanova A."/>
        </authorList>
    </citation>
    <scope>NUCLEOTIDE SEQUENCE</scope>
    <source>
        <strain evidence="1">Ch08T</strain>
    </source>
</reference>
<dbReference type="RefSeq" id="WP_406698888.1">
    <property type="nucleotide sequence ID" value="NZ_CP155447.1"/>
</dbReference>
<evidence type="ECO:0000313" key="1">
    <source>
        <dbReference type="EMBL" id="XBH06037.1"/>
    </source>
</evidence>